<name>F8PGN3_SERL3</name>
<sequence length="171" mass="19265">KPSNNYQKKALRLLNKLKLIVKDLKGSTGYKLCQRNEICALIKRFSTPALFLTLNLSDINHPLVGVLGGLLPEQWQQMSLYNCSLFVAKNPAAAAQFFHVVMCTFFKVIVKHGSNSPGLCGHSEAYYSMMEAQGRGTLHCHMLLWLHGNPNPQVLRDQMCEDPAFEVQLFQ</sequence>
<proteinExistence type="predicted"/>
<dbReference type="Pfam" id="PF14214">
    <property type="entry name" value="Helitron_like_N"/>
    <property type="match status" value="1"/>
</dbReference>
<evidence type="ECO:0000313" key="3">
    <source>
        <dbReference type="Proteomes" id="UP000008063"/>
    </source>
</evidence>
<dbReference type="OMA" id="MCEDPAF"/>
<dbReference type="HOGENOM" id="CLU_080483_4_1_1"/>
<dbReference type="InterPro" id="IPR025476">
    <property type="entry name" value="Helitron_helicase-like"/>
</dbReference>
<gene>
    <name evidence="2" type="ORF">SERLA73DRAFT_44077</name>
</gene>
<reference evidence="3" key="1">
    <citation type="journal article" date="2011" name="Science">
        <title>The plant cell wall-decomposing machinery underlies the functional diversity of forest fungi.</title>
        <authorList>
            <person name="Eastwood D.C."/>
            <person name="Floudas D."/>
            <person name="Binder M."/>
            <person name="Majcherczyk A."/>
            <person name="Schneider P."/>
            <person name="Aerts A."/>
            <person name="Asiegbu F.O."/>
            <person name="Baker S.E."/>
            <person name="Barry K."/>
            <person name="Bendiksby M."/>
            <person name="Blumentritt M."/>
            <person name="Coutinho P.M."/>
            <person name="Cullen D."/>
            <person name="de Vries R.P."/>
            <person name="Gathman A."/>
            <person name="Goodell B."/>
            <person name="Henrissat B."/>
            <person name="Ihrmark K."/>
            <person name="Kauserud H."/>
            <person name="Kohler A."/>
            <person name="LaButti K."/>
            <person name="Lapidus A."/>
            <person name="Lavin J.L."/>
            <person name="Lee Y.-H."/>
            <person name="Lindquist E."/>
            <person name="Lilly W."/>
            <person name="Lucas S."/>
            <person name="Morin E."/>
            <person name="Murat C."/>
            <person name="Oguiza J.A."/>
            <person name="Park J."/>
            <person name="Pisabarro A.G."/>
            <person name="Riley R."/>
            <person name="Rosling A."/>
            <person name="Salamov A."/>
            <person name="Schmidt O."/>
            <person name="Schmutz J."/>
            <person name="Skrede I."/>
            <person name="Stenlid J."/>
            <person name="Wiebenga A."/>
            <person name="Xie X."/>
            <person name="Kuees U."/>
            <person name="Hibbett D.S."/>
            <person name="Hoffmeister D."/>
            <person name="Hoegberg N."/>
            <person name="Martin F."/>
            <person name="Grigoriev I.V."/>
            <person name="Watkinson S.C."/>
        </authorList>
    </citation>
    <scope>NUCLEOTIDE SEQUENCE [LARGE SCALE GENOMIC DNA]</scope>
    <source>
        <strain evidence="3">strain S7.3</strain>
    </source>
</reference>
<evidence type="ECO:0000313" key="2">
    <source>
        <dbReference type="EMBL" id="EGO04377.1"/>
    </source>
</evidence>
<dbReference type="AlphaFoldDB" id="F8PGN3"/>
<evidence type="ECO:0000259" key="1">
    <source>
        <dbReference type="Pfam" id="PF14214"/>
    </source>
</evidence>
<dbReference type="OrthoDB" id="2692896at2759"/>
<organism evidence="3">
    <name type="scientific">Serpula lacrymans var. lacrymans (strain S7.3)</name>
    <name type="common">Dry rot fungus</name>
    <dbReference type="NCBI Taxonomy" id="936435"/>
    <lineage>
        <taxon>Eukaryota</taxon>
        <taxon>Fungi</taxon>
        <taxon>Dikarya</taxon>
        <taxon>Basidiomycota</taxon>
        <taxon>Agaricomycotina</taxon>
        <taxon>Agaricomycetes</taxon>
        <taxon>Agaricomycetidae</taxon>
        <taxon>Boletales</taxon>
        <taxon>Coniophorineae</taxon>
        <taxon>Serpulaceae</taxon>
        <taxon>Serpula</taxon>
    </lineage>
</organism>
<accession>F8PGN3</accession>
<dbReference type="InParanoid" id="F8PGN3"/>
<protein>
    <recommendedName>
        <fullName evidence="1">Helitron helicase-like domain-containing protein</fullName>
    </recommendedName>
</protein>
<feature type="non-terminal residue" evidence="2">
    <location>
        <position position="1"/>
    </location>
</feature>
<dbReference type="Proteomes" id="UP000008063">
    <property type="component" value="Unassembled WGS sequence"/>
</dbReference>
<dbReference type="EMBL" id="GL945474">
    <property type="protein sequence ID" value="EGO04377.1"/>
    <property type="molecule type" value="Genomic_DNA"/>
</dbReference>
<keyword evidence="3" id="KW-1185">Reference proteome</keyword>
<feature type="domain" description="Helitron helicase-like" evidence="1">
    <location>
        <begin position="7"/>
        <end position="144"/>
    </location>
</feature>